<dbReference type="Pfam" id="PF01479">
    <property type="entry name" value="S4"/>
    <property type="match status" value="1"/>
</dbReference>
<dbReference type="InterPro" id="IPR002942">
    <property type="entry name" value="S4_RNA-bd"/>
</dbReference>
<dbReference type="SMART" id="SM00363">
    <property type="entry name" value="S4"/>
    <property type="match status" value="1"/>
</dbReference>
<reference evidence="12 13" key="1">
    <citation type="submission" date="2018-08" db="EMBL/GenBank/DDBJ databases">
        <title>Aphanomyces genome sequencing and annotation.</title>
        <authorList>
            <person name="Minardi D."/>
            <person name="Oidtmann B."/>
            <person name="Van Der Giezen M."/>
            <person name="Studholme D.J."/>
        </authorList>
    </citation>
    <scope>NUCLEOTIDE SEQUENCE [LARGE SCALE GENOMIC DNA]</scope>
    <source>
        <strain evidence="12 13">FDL457</strain>
    </source>
</reference>
<dbReference type="GO" id="GO:0019843">
    <property type="term" value="F:rRNA binding"/>
    <property type="evidence" value="ECO:0007669"/>
    <property type="project" value="InterPro"/>
</dbReference>
<sequence>MIVRAGLILGVRVMSSKWFRRRWIWWRSVARTRWKHGRVRQHLGGRGRCNLKRKRLVLAIVFHFDSPSSAKMRQFKYHEKKLLKKVDLLEWRNENNLHEIKVIRRYRLPDREQYHKYNKLVGDIGRVVARLKKRPSNDPFRIKTTEKLLEKLYQMGIINGTKSLLKAEELNVSSFCRRRLPVVMVRLKMSENIKEATTFVEQGHVRVGPNTVTDPSFMITRPFEDFVTWVDSSKIKRTILKYNDKLDDYDLLGN</sequence>
<dbReference type="AlphaFoldDB" id="A0A418F8Q8"/>
<protein>
    <recommendedName>
        <fullName evidence="7">U3 small nucleolar ribonucleoprotein protein IMP3</fullName>
    </recommendedName>
    <alternativeName>
        <fullName evidence="8">U3 small nucleolar ribonucleoprotein protein imp3</fullName>
    </alternativeName>
</protein>
<dbReference type="InterPro" id="IPR022801">
    <property type="entry name" value="Ribosomal_uS4"/>
</dbReference>
<dbReference type="InterPro" id="IPR036986">
    <property type="entry name" value="S4_RNA-bd_sf"/>
</dbReference>
<dbReference type="PANTHER" id="PTHR11831">
    <property type="entry name" value="30S 40S RIBOSOMAL PROTEIN"/>
    <property type="match status" value="1"/>
</dbReference>
<dbReference type="CDD" id="cd00165">
    <property type="entry name" value="S4"/>
    <property type="match status" value="1"/>
</dbReference>
<proteinExistence type="inferred from homology"/>
<keyword evidence="5" id="KW-0539">Nucleus</keyword>
<name>A0A418F8Q8_APHAT</name>
<dbReference type="GO" id="GO:0032040">
    <property type="term" value="C:small-subunit processome"/>
    <property type="evidence" value="ECO:0007669"/>
    <property type="project" value="TreeGrafter"/>
</dbReference>
<evidence type="ECO:0000256" key="7">
    <source>
        <dbReference type="ARBA" id="ARBA00069727"/>
    </source>
</evidence>
<evidence type="ECO:0000256" key="1">
    <source>
        <dbReference type="ARBA" id="ARBA00004604"/>
    </source>
</evidence>
<accession>A0A418F8Q8</accession>
<dbReference type="GO" id="GO:0042274">
    <property type="term" value="P:ribosomal small subunit biogenesis"/>
    <property type="evidence" value="ECO:0007669"/>
    <property type="project" value="TreeGrafter"/>
</dbReference>
<dbReference type="PANTHER" id="PTHR11831:SF1">
    <property type="entry name" value="U3 SMALL NUCLEOLAR RIBONUCLEOPROTEIN PROTEIN IMP3"/>
    <property type="match status" value="1"/>
</dbReference>
<evidence type="ECO:0000313" key="13">
    <source>
        <dbReference type="Proteomes" id="UP000286510"/>
    </source>
</evidence>
<comment type="caution">
    <text evidence="12">The sequence shown here is derived from an EMBL/GenBank/DDBJ whole genome shotgun (WGS) entry which is preliminary data.</text>
</comment>
<keyword evidence="6" id="KW-0687">Ribonucleoprotein</keyword>
<comment type="subcellular location">
    <subcellularLocation>
        <location evidence="1">Nucleus</location>
        <location evidence="1">Nucleolus</location>
    </subcellularLocation>
</comment>
<evidence type="ECO:0000256" key="5">
    <source>
        <dbReference type="ARBA" id="ARBA00023242"/>
    </source>
</evidence>
<dbReference type="SMART" id="SM01390">
    <property type="entry name" value="Ribosomal_S4"/>
    <property type="match status" value="1"/>
</dbReference>
<evidence type="ECO:0000256" key="2">
    <source>
        <dbReference type="ARBA" id="ARBA00007465"/>
    </source>
</evidence>
<dbReference type="EMBL" id="QUTF01012050">
    <property type="protein sequence ID" value="RHZ25662.1"/>
    <property type="molecule type" value="Genomic_DNA"/>
</dbReference>
<evidence type="ECO:0000256" key="8">
    <source>
        <dbReference type="ARBA" id="ARBA00072223"/>
    </source>
</evidence>
<dbReference type="GO" id="GO:0034457">
    <property type="term" value="C:Mpp10 complex"/>
    <property type="evidence" value="ECO:0007669"/>
    <property type="project" value="TreeGrafter"/>
</dbReference>
<dbReference type="Pfam" id="PF00163">
    <property type="entry name" value="Ribosomal_S4"/>
    <property type="match status" value="1"/>
</dbReference>
<keyword evidence="3" id="KW-0690">Ribosome biogenesis</keyword>
<dbReference type="Gene3D" id="3.10.290.10">
    <property type="entry name" value="RNA-binding S4 domain"/>
    <property type="match status" value="1"/>
</dbReference>
<dbReference type="PROSITE" id="PS50889">
    <property type="entry name" value="S4"/>
    <property type="match status" value="1"/>
</dbReference>
<dbReference type="SUPFAM" id="SSF55174">
    <property type="entry name" value="Alpha-L RNA-binding motif"/>
    <property type="match status" value="1"/>
</dbReference>
<dbReference type="InterPro" id="IPR001912">
    <property type="entry name" value="Ribosomal_uS4_N"/>
</dbReference>
<evidence type="ECO:0000259" key="11">
    <source>
        <dbReference type="SMART" id="SM01390"/>
    </source>
</evidence>
<dbReference type="GO" id="GO:0030515">
    <property type="term" value="F:snoRNA binding"/>
    <property type="evidence" value="ECO:0007669"/>
    <property type="project" value="TreeGrafter"/>
</dbReference>
<feature type="domain" description="Small ribosomal subunit protein uS4 N-terminal" evidence="11">
    <location>
        <begin position="74"/>
        <end position="177"/>
    </location>
</feature>
<organism evidence="12 13">
    <name type="scientific">Aphanomyces astaci</name>
    <name type="common">Crayfish plague agent</name>
    <dbReference type="NCBI Taxonomy" id="112090"/>
    <lineage>
        <taxon>Eukaryota</taxon>
        <taxon>Sar</taxon>
        <taxon>Stramenopiles</taxon>
        <taxon>Oomycota</taxon>
        <taxon>Saprolegniomycetes</taxon>
        <taxon>Saprolegniales</taxon>
        <taxon>Verrucalvaceae</taxon>
        <taxon>Aphanomyces</taxon>
    </lineage>
</organism>
<evidence type="ECO:0000256" key="3">
    <source>
        <dbReference type="ARBA" id="ARBA00022517"/>
    </source>
</evidence>
<evidence type="ECO:0000256" key="9">
    <source>
        <dbReference type="PROSITE-ProRule" id="PRU00182"/>
    </source>
</evidence>
<feature type="domain" description="RNA-binding S4" evidence="10">
    <location>
        <begin position="178"/>
        <end position="244"/>
    </location>
</feature>
<gene>
    <name evidence="12" type="ORF">DYB26_012713</name>
</gene>
<dbReference type="GO" id="GO:0006364">
    <property type="term" value="P:rRNA processing"/>
    <property type="evidence" value="ECO:0007669"/>
    <property type="project" value="TreeGrafter"/>
</dbReference>
<evidence type="ECO:0000313" key="12">
    <source>
        <dbReference type="EMBL" id="RHZ25662.1"/>
    </source>
</evidence>
<keyword evidence="4 9" id="KW-0694">RNA-binding</keyword>
<dbReference type="FunFam" id="3.10.290.10:FF:000006">
    <property type="entry name" value="U3 small nucleolar ribonucleoprotein IMP3"/>
    <property type="match status" value="1"/>
</dbReference>
<dbReference type="Proteomes" id="UP000286510">
    <property type="component" value="Unassembled WGS sequence"/>
</dbReference>
<evidence type="ECO:0000259" key="10">
    <source>
        <dbReference type="SMART" id="SM00363"/>
    </source>
</evidence>
<dbReference type="VEuPathDB" id="FungiDB:H257_02784"/>
<evidence type="ECO:0000256" key="4">
    <source>
        <dbReference type="ARBA" id="ARBA00022884"/>
    </source>
</evidence>
<evidence type="ECO:0000256" key="6">
    <source>
        <dbReference type="ARBA" id="ARBA00023274"/>
    </source>
</evidence>
<comment type="similarity">
    <text evidence="2">Belongs to the universal ribosomal protein uS4 family.</text>
</comment>